<keyword evidence="4" id="KW-0812">Transmembrane</keyword>
<dbReference type="KEGG" id="acm:AciX9_3381"/>
<feature type="compositionally biased region" description="Basic and acidic residues" evidence="3">
    <location>
        <begin position="8"/>
        <end position="36"/>
    </location>
</feature>
<feature type="transmembrane region" description="Helical" evidence="4">
    <location>
        <begin position="84"/>
        <end position="105"/>
    </location>
</feature>
<dbReference type="GO" id="GO:1990281">
    <property type="term" value="C:efflux pump complex"/>
    <property type="evidence" value="ECO:0007669"/>
    <property type="project" value="TreeGrafter"/>
</dbReference>
<dbReference type="InterPro" id="IPR058624">
    <property type="entry name" value="MdtA-like_HH"/>
</dbReference>
<organism evidence="9">
    <name type="scientific">Granulicella tundricola (strain ATCC BAA-1859 / DSM 23138 / MP5ACTX9)</name>
    <dbReference type="NCBI Taxonomy" id="1198114"/>
    <lineage>
        <taxon>Bacteria</taxon>
        <taxon>Pseudomonadati</taxon>
        <taxon>Acidobacteriota</taxon>
        <taxon>Terriglobia</taxon>
        <taxon>Terriglobales</taxon>
        <taxon>Acidobacteriaceae</taxon>
        <taxon>Granulicella</taxon>
    </lineage>
</organism>
<dbReference type="GO" id="GO:0015562">
    <property type="term" value="F:efflux transmembrane transporter activity"/>
    <property type="evidence" value="ECO:0007669"/>
    <property type="project" value="TreeGrafter"/>
</dbReference>
<dbReference type="EMBL" id="CP002480">
    <property type="protein sequence ID" value="ADW70389.1"/>
    <property type="molecule type" value="Genomic_DNA"/>
</dbReference>
<dbReference type="eggNOG" id="COG0845">
    <property type="taxonomic scope" value="Bacteria"/>
</dbReference>
<dbReference type="STRING" id="1198114.AciX9_3381"/>
<evidence type="ECO:0000313" key="9">
    <source>
        <dbReference type="Proteomes" id="UP000000343"/>
    </source>
</evidence>
<dbReference type="Gene3D" id="1.10.287.470">
    <property type="entry name" value="Helix hairpin bin"/>
    <property type="match status" value="1"/>
</dbReference>
<reference evidence="9" key="1">
    <citation type="submission" date="2011-01" db="EMBL/GenBank/DDBJ databases">
        <title>Complete sequence of chromosome of Acidobacterium sp. MP5ACTX9.</title>
        <authorList>
            <consortium name="US DOE Joint Genome Institute"/>
            <person name="Lucas S."/>
            <person name="Copeland A."/>
            <person name="Lapidus A."/>
            <person name="Cheng J.-F."/>
            <person name="Goodwin L."/>
            <person name="Pitluck S."/>
            <person name="Teshima H."/>
            <person name="Detter J.C."/>
            <person name="Han C."/>
            <person name="Tapia R."/>
            <person name="Land M."/>
            <person name="Hauser L."/>
            <person name="Kyrpides N."/>
            <person name="Ivanova N."/>
            <person name="Ovchinnikova G."/>
            <person name="Pagani I."/>
            <person name="Rawat S.R."/>
            <person name="Mannisto M."/>
            <person name="Haggblom M.M."/>
            <person name="Woyke T."/>
        </authorList>
    </citation>
    <scope>NUCLEOTIDE SEQUENCE [LARGE SCALE GENOMIC DNA]</scope>
    <source>
        <strain evidence="9">MP5ACTX9</strain>
    </source>
</reference>
<dbReference type="RefSeq" id="WP_013581701.1">
    <property type="nucleotide sequence ID" value="NC_015064.1"/>
</dbReference>
<evidence type="ECO:0000256" key="1">
    <source>
        <dbReference type="ARBA" id="ARBA00009477"/>
    </source>
</evidence>
<comment type="similarity">
    <text evidence="1">Belongs to the membrane fusion protein (MFP) (TC 8.A.1) family.</text>
</comment>
<dbReference type="PANTHER" id="PTHR30469:SF37">
    <property type="entry name" value="RAGD PROTEIN"/>
    <property type="match status" value="1"/>
</dbReference>
<dbReference type="InterPro" id="IPR058792">
    <property type="entry name" value="Beta-barrel_RND_2"/>
</dbReference>
<dbReference type="Pfam" id="PF25876">
    <property type="entry name" value="HH_MFP_RND"/>
    <property type="match status" value="1"/>
</dbReference>
<dbReference type="PANTHER" id="PTHR30469">
    <property type="entry name" value="MULTIDRUG RESISTANCE PROTEIN MDTA"/>
    <property type="match status" value="1"/>
</dbReference>
<dbReference type="InterPro" id="IPR006143">
    <property type="entry name" value="RND_pump_MFP"/>
</dbReference>
<dbReference type="NCBIfam" id="TIGR01730">
    <property type="entry name" value="RND_mfp"/>
    <property type="match status" value="1"/>
</dbReference>
<dbReference type="OrthoDB" id="9810430at2"/>
<evidence type="ECO:0000259" key="7">
    <source>
        <dbReference type="Pfam" id="PF25954"/>
    </source>
</evidence>
<dbReference type="Gene3D" id="2.40.30.170">
    <property type="match status" value="1"/>
</dbReference>
<feature type="domain" description="Multidrug resistance protein MdtA-like alpha-helical hairpin" evidence="5">
    <location>
        <begin position="199"/>
        <end position="267"/>
    </location>
</feature>
<protein>
    <submittedName>
        <fullName evidence="8">Efflux transporter, RND family, MFP subunit</fullName>
    </submittedName>
</protein>
<dbReference type="InterPro" id="IPR058625">
    <property type="entry name" value="MdtA-like_BSH"/>
</dbReference>
<name>E8X2U2_GRATM</name>
<dbReference type="Pfam" id="PF25954">
    <property type="entry name" value="Beta-barrel_RND_2"/>
    <property type="match status" value="1"/>
</dbReference>
<feature type="compositionally biased region" description="Low complexity" evidence="3">
    <location>
        <begin position="315"/>
        <end position="342"/>
    </location>
</feature>
<evidence type="ECO:0000259" key="5">
    <source>
        <dbReference type="Pfam" id="PF25876"/>
    </source>
</evidence>
<keyword evidence="2" id="KW-0175">Coiled coil</keyword>
<dbReference type="SUPFAM" id="SSF111369">
    <property type="entry name" value="HlyD-like secretion proteins"/>
    <property type="match status" value="2"/>
</dbReference>
<keyword evidence="9" id="KW-1185">Reference proteome</keyword>
<dbReference type="FunFam" id="2.40.30.170:FF:000010">
    <property type="entry name" value="Efflux RND transporter periplasmic adaptor subunit"/>
    <property type="match status" value="1"/>
</dbReference>
<dbReference type="Proteomes" id="UP000000343">
    <property type="component" value="Chromosome"/>
</dbReference>
<evidence type="ECO:0000259" key="6">
    <source>
        <dbReference type="Pfam" id="PF25917"/>
    </source>
</evidence>
<accession>E8X2U2</accession>
<feature type="domain" description="CusB-like beta-barrel" evidence="7">
    <location>
        <begin position="365"/>
        <end position="437"/>
    </location>
</feature>
<feature type="region of interest" description="Disordered" evidence="3">
    <location>
        <begin position="1"/>
        <end position="48"/>
    </location>
</feature>
<dbReference type="Gene3D" id="2.40.50.100">
    <property type="match status" value="1"/>
</dbReference>
<feature type="coiled-coil region" evidence="2">
    <location>
        <begin position="186"/>
        <end position="220"/>
    </location>
</feature>
<feature type="compositionally biased region" description="Low complexity" evidence="3">
    <location>
        <begin position="557"/>
        <end position="570"/>
    </location>
</feature>
<evidence type="ECO:0000256" key="4">
    <source>
        <dbReference type="SAM" id="Phobius"/>
    </source>
</evidence>
<keyword evidence="4" id="KW-1133">Transmembrane helix</keyword>
<evidence type="ECO:0000256" key="2">
    <source>
        <dbReference type="SAM" id="Coils"/>
    </source>
</evidence>
<dbReference type="AlphaFoldDB" id="E8X2U2"/>
<feature type="region of interest" description="Disordered" evidence="3">
    <location>
        <begin position="296"/>
        <end position="348"/>
    </location>
</feature>
<evidence type="ECO:0000313" key="8">
    <source>
        <dbReference type="EMBL" id="ADW70389.1"/>
    </source>
</evidence>
<gene>
    <name evidence="8" type="ordered locus">AciX9_3381</name>
</gene>
<feature type="domain" description="Multidrug resistance protein MdtA-like barrel-sandwich hybrid" evidence="6">
    <location>
        <begin position="154"/>
        <end position="301"/>
    </location>
</feature>
<dbReference type="Gene3D" id="2.40.420.20">
    <property type="match status" value="1"/>
</dbReference>
<dbReference type="PaxDb" id="1198114-AciX9_3381"/>
<evidence type="ECO:0000256" key="3">
    <source>
        <dbReference type="SAM" id="MobiDB-lite"/>
    </source>
</evidence>
<proteinExistence type="inferred from homology"/>
<dbReference type="HOGENOM" id="CLU_018816_1_4_0"/>
<keyword evidence="4" id="KW-0472">Membrane</keyword>
<feature type="region of interest" description="Disordered" evidence="3">
    <location>
        <begin position="514"/>
        <end position="586"/>
    </location>
</feature>
<sequence>MPSDQNPDETHRLSDGRSDIGDEFSHPERPEERRLGESFADPNAIDDTKLGKAFEKTNSSAKKHHRPVKEVVEAPFKHKSSKKVLYIILACVVIIFIIVLIAGAIPRLAQDKETRKRADDTKNAVPVVEAVRVQTAKSGAGLVIPGTTTPLTEASVYARATGYLTRRYVDIGDHVHKGQLLAVIDAPDLDQQVLQAREQLNQAQAQLAQQKTQLALTEVTVNRYRALVSRGVFSRQDGDQQETNFQAQRANVASADRNVDAFRANLNHAIALQSFERVTSPFDGVVTQRNVDTGAYISTTGSAGNGAPPPAQTPGLTNGSSQQGGSTNTSGTSGSGASLAGPSTGGSQGGPLFSIAQVQRLRILVSVPEGYASMIATGQHTELHFQEFPNNTFYGDVTRTAAAIDQNSRTLLTEVQVDNHDGHLLSGMYAVVTFAQHNGGGPANMQSGPIMVTGDAIAIRNDRPTIAVIDSNNKIHLQPVIIGRDFGAETEIVSGLKSGDLIASIFTDQIAEGATVKPQENKKTEQKAAPTSAPPQNTPPGGSTQYGDPGVTDQDMQGQAAKPGQKQGAKSGKETKAGGPNKGSNQ</sequence>
<dbReference type="Pfam" id="PF25917">
    <property type="entry name" value="BSH_RND"/>
    <property type="match status" value="1"/>
</dbReference>